<dbReference type="InterPro" id="IPR029044">
    <property type="entry name" value="Nucleotide-diphossugar_trans"/>
</dbReference>
<accession>A0A0G1J6J1</accession>
<evidence type="ECO:0000313" key="5">
    <source>
        <dbReference type="EMBL" id="KKT66885.1"/>
    </source>
</evidence>
<dbReference type="CDD" id="cd04186">
    <property type="entry name" value="GT_2_like_c"/>
    <property type="match status" value="1"/>
</dbReference>
<protein>
    <recommendedName>
        <fullName evidence="4">Glycosyltransferase 2-like domain-containing protein</fullName>
    </recommendedName>
</protein>
<name>A0A0G1J6J1_9BACT</name>
<feature type="domain" description="Glycosyltransferase 2-like" evidence="4">
    <location>
        <begin position="9"/>
        <end position="202"/>
    </location>
</feature>
<dbReference type="PANTHER" id="PTHR43179:SF12">
    <property type="entry name" value="GALACTOFURANOSYLTRANSFERASE GLFT2"/>
    <property type="match status" value="1"/>
</dbReference>
<dbReference type="Pfam" id="PF00535">
    <property type="entry name" value="Glycos_transf_2"/>
    <property type="match status" value="1"/>
</dbReference>
<evidence type="ECO:0000259" key="4">
    <source>
        <dbReference type="Pfam" id="PF00535"/>
    </source>
</evidence>
<comment type="caution">
    <text evidence="5">The sequence shown here is derived from an EMBL/GenBank/DDBJ whole genome shotgun (WGS) entry which is preliminary data.</text>
</comment>
<dbReference type="InterPro" id="IPR001173">
    <property type="entry name" value="Glyco_trans_2-like"/>
</dbReference>
<evidence type="ECO:0000313" key="6">
    <source>
        <dbReference type="Proteomes" id="UP000034826"/>
    </source>
</evidence>
<dbReference type="Gene3D" id="3.90.550.10">
    <property type="entry name" value="Spore Coat Polysaccharide Biosynthesis Protein SpsA, Chain A"/>
    <property type="match status" value="1"/>
</dbReference>
<dbReference type="GO" id="GO:0016757">
    <property type="term" value="F:glycosyltransferase activity"/>
    <property type="evidence" value="ECO:0007669"/>
    <property type="project" value="UniProtKB-KW"/>
</dbReference>
<evidence type="ECO:0000256" key="2">
    <source>
        <dbReference type="ARBA" id="ARBA00022676"/>
    </source>
</evidence>
<dbReference type="SUPFAM" id="SSF53448">
    <property type="entry name" value="Nucleotide-diphospho-sugar transferases"/>
    <property type="match status" value="1"/>
</dbReference>
<keyword evidence="2" id="KW-0328">Glycosyltransferase</keyword>
<proteinExistence type="inferred from homology"/>
<dbReference type="PANTHER" id="PTHR43179">
    <property type="entry name" value="RHAMNOSYLTRANSFERASE WBBL"/>
    <property type="match status" value="1"/>
</dbReference>
<dbReference type="EMBL" id="LCIY01000017">
    <property type="protein sequence ID" value="KKT66885.1"/>
    <property type="molecule type" value="Genomic_DNA"/>
</dbReference>
<keyword evidence="3" id="KW-0808">Transferase</keyword>
<sequence length="311" mass="35905">MPKRKPRVSIVILTWNACQMTKEQLADVAKLETKGIEAQTLVVDNGSKDNTQEELSKYRLPNMGYRFFETGLNLGFAAGNNIGIKVALKSGNDYVLLMNNDLILSKDMLVQLVKVAERDKKIGLLSPKMYFARGYEFHQDRYQKSELGRVFWYAGGIIDRDNIYTFHRGVDEVDHGQYNDQEETGVANGACVLIRREVIKDIGYLREKYFLYWEDADYSERARRAGWKVVYTPATHLWHKVSQASGIGSQLNDYFLTRNRLDFGMRYGRARTKLALIKESLKLLLRGRKWQKIGVRDFFLGRFGKSSWGTK</sequence>
<comment type="similarity">
    <text evidence="1">Belongs to the glycosyltransferase 2 family.</text>
</comment>
<evidence type="ECO:0000256" key="1">
    <source>
        <dbReference type="ARBA" id="ARBA00006739"/>
    </source>
</evidence>
<gene>
    <name evidence="5" type="ORF">UW60_C0017G0017</name>
</gene>
<dbReference type="AlphaFoldDB" id="A0A0G1J6J1"/>
<reference evidence="5 6" key="1">
    <citation type="journal article" date="2015" name="Nature">
        <title>rRNA introns, odd ribosomes, and small enigmatic genomes across a large radiation of phyla.</title>
        <authorList>
            <person name="Brown C.T."/>
            <person name="Hug L.A."/>
            <person name="Thomas B.C."/>
            <person name="Sharon I."/>
            <person name="Castelle C.J."/>
            <person name="Singh A."/>
            <person name="Wilkins M.J."/>
            <person name="Williams K.H."/>
            <person name="Banfield J.F."/>
        </authorList>
    </citation>
    <scope>NUCLEOTIDE SEQUENCE [LARGE SCALE GENOMIC DNA]</scope>
</reference>
<organism evidence="5 6">
    <name type="scientific">Candidatus Woesebacteria bacterium GW2011_GWA2_44_33</name>
    <dbReference type="NCBI Taxonomy" id="1618564"/>
    <lineage>
        <taxon>Bacteria</taxon>
        <taxon>Candidatus Woeseibacteriota</taxon>
    </lineage>
</organism>
<evidence type="ECO:0000256" key="3">
    <source>
        <dbReference type="ARBA" id="ARBA00022679"/>
    </source>
</evidence>
<dbReference type="Proteomes" id="UP000034826">
    <property type="component" value="Unassembled WGS sequence"/>
</dbReference>